<gene>
    <name evidence="1" type="ORF">ANN_24484</name>
</gene>
<sequence length="133" mass="15716">MYGARKKVWKMLRNRKAEISERVEVSDIGINTWENYFQQLYNENMGQTQEIQINMNIIDNGDDMEEITAEDINEAMKTLKNKKAPGQDEISNEILKSGGKRIREQMKVLFNKILELREISQEWKTDFQKGKEK</sequence>
<name>A0ABQ8S3I5_PERAM</name>
<protein>
    <submittedName>
        <fullName evidence="1">Uncharacterized protein</fullName>
    </submittedName>
</protein>
<proteinExistence type="predicted"/>
<accession>A0ABQ8S3I5</accession>
<comment type="caution">
    <text evidence="1">The sequence shown here is derived from an EMBL/GenBank/DDBJ whole genome shotgun (WGS) entry which is preliminary data.</text>
</comment>
<keyword evidence="2" id="KW-1185">Reference proteome</keyword>
<dbReference type="EMBL" id="JAJSOF020000037">
    <property type="protein sequence ID" value="KAJ4428447.1"/>
    <property type="molecule type" value="Genomic_DNA"/>
</dbReference>
<organism evidence="1 2">
    <name type="scientific">Periplaneta americana</name>
    <name type="common">American cockroach</name>
    <name type="synonym">Blatta americana</name>
    <dbReference type="NCBI Taxonomy" id="6978"/>
    <lineage>
        <taxon>Eukaryota</taxon>
        <taxon>Metazoa</taxon>
        <taxon>Ecdysozoa</taxon>
        <taxon>Arthropoda</taxon>
        <taxon>Hexapoda</taxon>
        <taxon>Insecta</taxon>
        <taxon>Pterygota</taxon>
        <taxon>Neoptera</taxon>
        <taxon>Polyneoptera</taxon>
        <taxon>Dictyoptera</taxon>
        <taxon>Blattodea</taxon>
        <taxon>Blattoidea</taxon>
        <taxon>Blattidae</taxon>
        <taxon>Blattinae</taxon>
        <taxon>Periplaneta</taxon>
    </lineage>
</organism>
<reference evidence="1 2" key="1">
    <citation type="journal article" date="2022" name="Allergy">
        <title>Genome assembly and annotation of Periplaneta americana reveal a comprehensive cockroach allergen profile.</title>
        <authorList>
            <person name="Wang L."/>
            <person name="Xiong Q."/>
            <person name="Saelim N."/>
            <person name="Wang L."/>
            <person name="Nong W."/>
            <person name="Wan A.T."/>
            <person name="Shi M."/>
            <person name="Liu X."/>
            <person name="Cao Q."/>
            <person name="Hui J.H.L."/>
            <person name="Sookrung N."/>
            <person name="Leung T.F."/>
            <person name="Tungtrongchitr A."/>
            <person name="Tsui S.K.W."/>
        </authorList>
    </citation>
    <scope>NUCLEOTIDE SEQUENCE [LARGE SCALE GENOMIC DNA]</scope>
    <source>
        <strain evidence="1">PWHHKU_190912</strain>
    </source>
</reference>
<dbReference type="Proteomes" id="UP001148838">
    <property type="component" value="Unassembled WGS sequence"/>
</dbReference>
<evidence type="ECO:0000313" key="1">
    <source>
        <dbReference type="EMBL" id="KAJ4428447.1"/>
    </source>
</evidence>
<evidence type="ECO:0000313" key="2">
    <source>
        <dbReference type="Proteomes" id="UP001148838"/>
    </source>
</evidence>